<dbReference type="GeneID" id="25733757"/>
<dbReference type="GO" id="GO:0005509">
    <property type="term" value="F:calcium ion binding"/>
    <property type="evidence" value="ECO:0007669"/>
    <property type="project" value="InterPro"/>
</dbReference>
<dbReference type="Proteomes" id="UP000054498">
    <property type="component" value="Unassembled WGS sequence"/>
</dbReference>
<evidence type="ECO:0000313" key="3">
    <source>
        <dbReference type="EMBL" id="KIY91926.1"/>
    </source>
</evidence>
<dbReference type="KEGG" id="mng:MNEG_16037"/>
<gene>
    <name evidence="3" type="ORF">MNEG_16037</name>
</gene>
<protein>
    <recommendedName>
        <fullName evidence="2">EF-hand domain-containing protein</fullName>
    </recommendedName>
</protein>
<dbReference type="PROSITE" id="PS00018">
    <property type="entry name" value="EF_HAND_1"/>
    <property type="match status" value="1"/>
</dbReference>
<dbReference type="InterPro" id="IPR018247">
    <property type="entry name" value="EF_Hand_1_Ca_BS"/>
</dbReference>
<reference evidence="3 4" key="1">
    <citation type="journal article" date="2013" name="BMC Genomics">
        <title>Reconstruction of the lipid metabolism for the microalga Monoraphidium neglectum from its genome sequence reveals characteristics suitable for biofuel production.</title>
        <authorList>
            <person name="Bogen C."/>
            <person name="Al-Dilaimi A."/>
            <person name="Albersmeier A."/>
            <person name="Wichmann J."/>
            <person name="Grundmann M."/>
            <person name="Rupp O."/>
            <person name="Lauersen K.J."/>
            <person name="Blifernez-Klassen O."/>
            <person name="Kalinowski J."/>
            <person name="Goesmann A."/>
            <person name="Mussgnug J.H."/>
            <person name="Kruse O."/>
        </authorList>
    </citation>
    <scope>NUCLEOTIDE SEQUENCE [LARGE SCALE GENOMIC DNA]</scope>
    <source>
        <strain evidence="3 4">SAG 48.87</strain>
    </source>
</reference>
<feature type="domain" description="EF-hand" evidence="2">
    <location>
        <begin position="59"/>
        <end position="84"/>
    </location>
</feature>
<dbReference type="InterPro" id="IPR002048">
    <property type="entry name" value="EF_hand_dom"/>
</dbReference>
<dbReference type="EMBL" id="KK106127">
    <property type="protein sequence ID" value="KIY91926.1"/>
    <property type="molecule type" value="Genomic_DNA"/>
</dbReference>
<name>A0A0D2LPJ8_9CHLO</name>
<evidence type="ECO:0000256" key="1">
    <source>
        <dbReference type="SAM" id="MobiDB-lite"/>
    </source>
</evidence>
<organism evidence="3 4">
    <name type="scientific">Monoraphidium neglectum</name>
    <dbReference type="NCBI Taxonomy" id="145388"/>
    <lineage>
        <taxon>Eukaryota</taxon>
        <taxon>Viridiplantae</taxon>
        <taxon>Chlorophyta</taxon>
        <taxon>core chlorophytes</taxon>
        <taxon>Chlorophyceae</taxon>
        <taxon>CS clade</taxon>
        <taxon>Sphaeropleales</taxon>
        <taxon>Selenastraceae</taxon>
        <taxon>Monoraphidium</taxon>
    </lineage>
</organism>
<evidence type="ECO:0000313" key="4">
    <source>
        <dbReference type="Proteomes" id="UP000054498"/>
    </source>
</evidence>
<dbReference type="OrthoDB" id="26525at2759"/>
<dbReference type="AlphaFoldDB" id="A0A0D2LPJ8"/>
<accession>A0A0D2LPJ8</accession>
<dbReference type="RefSeq" id="XP_013890946.1">
    <property type="nucleotide sequence ID" value="XM_014035492.1"/>
</dbReference>
<evidence type="ECO:0000259" key="2">
    <source>
        <dbReference type="PROSITE" id="PS50222"/>
    </source>
</evidence>
<keyword evidence="4" id="KW-1185">Reference proteome</keyword>
<dbReference type="PROSITE" id="PS50222">
    <property type="entry name" value="EF_HAND_2"/>
    <property type="match status" value="1"/>
</dbReference>
<sequence>MQQAGVKRGAAVNAGQLMDRDSPDCPPAATSIYGTCASPHDPRAVRNASRPLPRDAAPQVFDANNNGTVDAGEWQRGLGDLGAKGEGVKSYIFDRVDRLTSSNHELDTSDFGTALILARTVILGY</sequence>
<feature type="region of interest" description="Disordered" evidence="1">
    <location>
        <begin position="1"/>
        <end position="68"/>
    </location>
</feature>
<proteinExistence type="predicted"/>